<proteinExistence type="predicted"/>
<organism evidence="2 3">
    <name type="scientific">Candidatus Woykebacteria bacterium RBG_16_39_9b</name>
    <dbReference type="NCBI Taxonomy" id="1802595"/>
    <lineage>
        <taxon>Bacteria</taxon>
        <taxon>Candidatus Woykeibacteriota</taxon>
    </lineage>
</organism>
<evidence type="ECO:0000313" key="2">
    <source>
        <dbReference type="EMBL" id="OGY25785.1"/>
    </source>
</evidence>
<dbReference type="InterPro" id="IPR043723">
    <property type="entry name" value="DUF5665"/>
</dbReference>
<accession>A0A1G1WDK9</accession>
<name>A0A1G1WDK9_9BACT</name>
<keyword evidence="1" id="KW-1133">Transmembrane helix</keyword>
<gene>
    <name evidence="2" type="ORF">A2134_00430</name>
</gene>
<dbReference type="Proteomes" id="UP000178162">
    <property type="component" value="Unassembled WGS sequence"/>
</dbReference>
<sequence>MTDKEVKDEYIDVEIGRGHTRIHLSTRKMLLNNLLGGIAWGFGTVLGATLIVAIVLFILSKLNTVPFIGDFISRILEEIQTRNSF</sequence>
<feature type="transmembrane region" description="Helical" evidence="1">
    <location>
        <begin position="38"/>
        <end position="59"/>
    </location>
</feature>
<keyword evidence="1" id="KW-0472">Membrane</keyword>
<evidence type="ECO:0000313" key="3">
    <source>
        <dbReference type="Proteomes" id="UP000178162"/>
    </source>
</evidence>
<dbReference type="STRING" id="1802595.A2134_00430"/>
<comment type="caution">
    <text evidence="2">The sequence shown here is derived from an EMBL/GenBank/DDBJ whole genome shotgun (WGS) entry which is preliminary data.</text>
</comment>
<dbReference type="AlphaFoldDB" id="A0A1G1WDK9"/>
<dbReference type="Pfam" id="PF18910">
    <property type="entry name" value="DUF5665"/>
    <property type="match status" value="1"/>
</dbReference>
<protein>
    <submittedName>
        <fullName evidence="2">Uncharacterized protein</fullName>
    </submittedName>
</protein>
<reference evidence="2 3" key="1">
    <citation type="journal article" date="2016" name="Nat. Commun.">
        <title>Thousands of microbial genomes shed light on interconnected biogeochemical processes in an aquifer system.</title>
        <authorList>
            <person name="Anantharaman K."/>
            <person name="Brown C.T."/>
            <person name="Hug L.A."/>
            <person name="Sharon I."/>
            <person name="Castelle C.J."/>
            <person name="Probst A.J."/>
            <person name="Thomas B.C."/>
            <person name="Singh A."/>
            <person name="Wilkins M.J."/>
            <person name="Karaoz U."/>
            <person name="Brodie E.L."/>
            <person name="Williams K.H."/>
            <person name="Hubbard S.S."/>
            <person name="Banfield J.F."/>
        </authorList>
    </citation>
    <scope>NUCLEOTIDE SEQUENCE [LARGE SCALE GENOMIC DNA]</scope>
</reference>
<keyword evidence="1" id="KW-0812">Transmembrane</keyword>
<dbReference type="EMBL" id="MHCR01000009">
    <property type="protein sequence ID" value="OGY25785.1"/>
    <property type="molecule type" value="Genomic_DNA"/>
</dbReference>
<evidence type="ECO:0000256" key="1">
    <source>
        <dbReference type="SAM" id="Phobius"/>
    </source>
</evidence>